<feature type="domain" description="Alpha/beta hydrolase fold-3" evidence="5">
    <location>
        <begin position="126"/>
        <end position="344"/>
    </location>
</feature>
<dbReference type="PANTHER" id="PTHR48081:SF17">
    <property type="entry name" value="ALPHA_BETA HYDROLASE FOLD-3 DOMAIN-CONTAINING PROTEIN"/>
    <property type="match status" value="1"/>
</dbReference>
<evidence type="ECO:0000256" key="4">
    <source>
        <dbReference type="SAM" id="Phobius"/>
    </source>
</evidence>
<keyword evidence="4" id="KW-1133">Transmembrane helix</keyword>
<keyword evidence="4" id="KW-0472">Membrane</keyword>
<dbReference type="AlphaFoldDB" id="A0A9P4JBG9"/>
<dbReference type="InterPro" id="IPR029058">
    <property type="entry name" value="AB_hydrolase_fold"/>
</dbReference>
<dbReference type="Gene3D" id="3.40.50.1820">
    <property type="entry name" value="alpha/beta hydrolase"/>
    <property type="match status" value="1"/>
</dbReference>
<feature type="transmembrane region" description="Helical" evidence="4">
    <location>
        <begin position="12"/>
        <end position="34"/>
    </location>
</feature>
<dbReference type="OrthoDB" id="2152029at2759"/>
<dbReference type="SUPFAM" id="SSF53474">
    <property type="entry name" value="alpha/beta-Hydrolases"/>
    <property type="match status" value="1"/>
</dbReference>
<sequence length="369" mass="40856">MAPFLSYQPFKSLFALLALPVTTAYLAFLGIYYIPKSLRPHPEWSWHTAMGTSLLKSLYKLATTIRMKPRLYVTPGSFKNSLTIDPGPASIYTGVLGHETIKPAPVLSIWFPKPQGSISKDQKVILQFQGGGFVIYADPRSGCRFGTSILSKEMDAAILYAQYRLSRSEDTSFPAALQDCVTSYNYLLNQGVDPKNIIFSGDSAGGNLVIALLRYIEDTKALPPPGGALAWSPWVELTQRAVDNYSYSRRRTTDFLNIGLLRWGIDAYRPAKGMPSGDGINGAAAEPYISPSNHPFVTRTPLFIHSGTAELIHDEIKGFVEEMEGVEGNRIKYWETPNAPHDIMFIGNILGFWEEPAKAVRGARAFFGF</sequence>
<reference evidence="6" key="1">
    <citation type="journal article" date="2020" name="Stud. Mycol.">
        <title>101 Dothideomycetes genomes: a test case for predicting lifestyles and emergence of pathogens.</title>
        <authorList>
            <person name="Haridas S."/>
            <person name="Albert R."/>
            <person name="Binder M."/>
            <person name="Bloem J."/>
            <person name="Labutti K."/>
            <person name="Salamov A."/>
            <person name="Andreopoulos B."/>
            <person name="Baker S."/>
            <person name="Barry K."/>
            <person name="Bills G."/>
            <person name="Bluhm B."/>
            <person name="Cannon C."/>
            <person name="Castanera R."/>
            <person name="Culley D."/>
            <person name="Daum C."/>
            <person name="Ezra D."/>
            <person name="Gonzalez J."/>
            <person name="Henrissat B."/>
            <person name="Kuo A."/>
            <person name="Liang C."/>
            <person name="Lipzen A."/>
            <person name="Lutzoni F."/>
            <person name="Magnuson J."/>
            <person name="Mondo S."/>
            <person name="Nolan M."/>
            <person name="Ohm R."/>
            <person name="Pangilinan J."/>
            <person name="Park H.-J."/>
            <person name="Ramirez L."/>
            <person name="Alfaro M."/>
            <person name="Sun H."/>
            <person name="Tritt A."/>
            <person name="Yoshinaga Y."/>
            <person name="Zwiers L.-H."/>
            <person name="Turgeon B."/>
            <person name="Goodwin S."/>
            <person name="Spatafora J."/>
            <person name="Crous P."/>
            <person name="Grigoriev I."/>
        </authorList>
    </citation>
    <scope>NUCLEOTIDE SEQUENCE</scope>
    <source>
        <strain evidence="6">ATCC 74209</strain>
    </source>
</reference>
<proteinExistence type="inferred from homology"/>
<dbReference type="InterPro" id="IPR050300">
    <property type="entry name" value="GDXG_lipolytic_enzyme"/>
</dbReference>
<dbReference type="PANTHER" id="PTHR48081">
    <property type="entry name" value="AB HYDROLASE SUPERFAMILY PROTEIN C4A8.06C"/>
    <property type="match status" value="1"/>
</dbReference>
<gene>
    <name evidence="6" type="ORF">GQ43DRAFT_445108</name>
</gene>
<evidence type="ECO:0000313" key="7">
    <source>
        <dbReference type="Proteomes" id="UP000799536"/>
    </source>
</evidence>
<dbReference type="EMBL" id="ML994388">
    <property type="protein sequence ID" value="KAF2196441.1"/>
    <property type="molecule type" value="Genomic_DNA"/>
</dbReference>
<dbReference type="Proteomes" id="UP000799536">
    <property type="component" value="Unassembled WGS sequence"/>
</dbReference>
<comment type="similarity">
    <text evidence="1">Belongs to the 'GDXG' lipolytic enzyme family.</text>
</comment>
<name>A0A9P4JBG9_9PLEO</name>
<protein>
    <submittedName>
        <fullName evidence="6">Alpha/beta-hydrolase</fullName>
    </submittedName>
</protein>
<keyword evidence="7" id="KW-1185">Reference proteome</keyword>
<evidence type="ECO:0000256" key="1">
    <source>
        <dbReference type="ARBA" id="ARBA00010515"/>
    </source>
</evidence>
<dbReference type="GO" id="GO:0016787">
    <property type="term" value="F:hydrolase activity"/>
    <property type="evidence" value="ECO:0007669"/>
    <property type="project" value="UniProtKB-KW"/>
</dbReference>
<dbReference type="PROSITE" id="PS01174">
    <property type="entry name" value="LIPASE_GDXG_SER"/>
    <property type="match status" value="1"/>
</dbReference>
<keyword evidence="2" id="KW-0378">Hydrolase</keyword>
<feature type="active site" evidence="3">
    <location>
        <position position="203"/>
    </location>
</feature>
<dbReference type="Pfam" id="PF07859">
    <property type="entry name" value="Abhydrolase_3"/>
    <property type="match status" value="1"/>
</dbReference>
<evidence type="ECO:0000313" key="6">
    <source>
        <dbReference type="EMBL" id="KAF2196441.1"/>
    </source>
</evidence>
<keyword evidence="4" id="KW-0812">Transmembrane</keyword>
<evidence type="ECO:0000256" key="3">
    <source>
        <dbReference type="PROSITE-ProRule" id="PRU10038"/>
    </source>
</evidence>
<evidence type="ECO:0000256" key="2">
    <source>
        <dbReference type="ARBA" id="ARBA00022801"/>
    </source>
</evidence>
<dbReference type="InterPro" id="IPR013094">
    <property type="entry name" value="AB_hydrolase_3"/>
</dbReference>
<organism evidence="6 7">
    <name type="scientific">Delitschia confertaspora ATCC 74209</name>
    <dbReference type="NCBI Taxonomy" id="1513339"/>
    <lineage>
        <taxon>Eukaryota</taxon>
        <taxon>Fungi</taxon>
        <taxon>Dikarya</taxon>
        <taxon>Ascomycota</taxon>
        <taxon>Pezizomycotina</taxon>
        <taxon>Dothideomycetes</taxon>
        <taxon>Pleosporomycetidae</taxon>
        <taxon>Pleosporales</taxon>
        <taxon>Delitschiaceae</taxon>
        <taxon>Delitschia</taxon>
    </lineage>
</organism>
<dbReference type="InterPro" id="IPR033140">
    <property type="entry name" value="Lipase_GDXG_put_SER_AS"/>
</dbReference>
<comment type="caution">
    <text evidence="6">The sequence shown here is derived from an EMBL/GenBank/DDBJ whole genome shotgun (WGS) entry which is preliminary data.</text>
</comment>
<accession>A0A9P4JBG9</accession>
<evidence type="ECO:0000259" key="5">
    <source>
        <dbReference type="Pfam" id="PF07859"/>
    </source>
</evidence>